<accession>A0ABT8Z0I2</accession>
<comment type="caution">
    <text evidence="2">The sequence shown here is derived from an EMBL/GenBank/DDBJ whole genome shotgun (WGS) entry which is preliminary data.</text>
</comment>
<dbReference type="RefSeq" id="WP_020005735.1">
    <property type="nucleotide sequence ID" value="NZ_JAUPBL010000015.1"/>
</dbReference>
<dbReference type="InterPro" id="IPR052018">
    <property type="entry name" value="PHP_domain"/>
</dbReference>
<dbReference type="Pfam" id="PF13263">
    <property type="entry name" value="PHP_C"/>
    <property type="match status" value="1"/>
</dbReference>
<reference evidence="2" key="1">
    <citation type="submission" date="2023-07" db="EMBL/GenBank/DDBJ databases">
        <title>Mucosal microbiota of week-old chicken and adult hens.</title>
        <authorList>
            <person name="Volf J."/>
            <person name="Karasova D."/>
            <person name="Crhanova M."/>
            <person name="Faldynova M."/>
            <person name="Prikrylova H."/>
            <person name="Zeman M."/>
            <person name="Babak V."/>
            <person name="Rajova J."/>
            <person name="Rychlik I."/>
        </authorList>
    </citation>
    <scope>NUCLEOTIDE SEQUENCE</scope>
    <source>
        <strain evidence="2">ET902</strain>
    </source>
</reference>
<evidence type="ECO:0000259" key="1">
    <source>
        <dbReference type="SMART" id="SM00481"/>
    </source>
</evidence>
<evidence type="ECO:0000313" key="2">
    <source>
        <dbReference type="EMBL" id="MDO7020645.1"/>
    </source>
</evidence>
<dbReference type="InterPro" id="IPR003141">
    <property type="entry name" value="Pol/His_phosphatase_N"/>
</dbReference>
<dbReference type="InterPro" id="IPR004013">
    <property type="entry name" value="PHP_dom"/>
</dbReference>
<organism evidence="2 3">
    <name type="scientific">Brachyspira innocens</name>
    <dbReference type="NCBI Taxonomy" id="13264"/>
    <lineage>
        <taxon>Bacteria</taxon>
        <taxon>Pseudomonadati</taxon>
        <taxon>Spirochaetota</taxon>
        <taxon>Spirochaetia</taxon>
        <taxon>Brachyspirales</taxon>
        <taxon>Brachyspiraceae</taxon>
        <taxon>Brachyspira</taxon>
    </lineage>
</organism>
<sequence>MFIDLHIHEKTFSSDSMLSLEEIVKEAKEKGLDAVCITDHDDLRIMDKAHQYSKEINYPIFVGVEYYSLDGDLITFGVKEIPKERIPAYEYIEYIKKQGGICYSAHPFRNNRRGLEEKLFTTKGLAGAEVLNGNTINEENITAFEAVKKIGLQELGASDAHFRKRVGVYATYFPQNIETEKDLINALKENKCKAAYWTESGYKIFNGKFD</sequence>
<dbReference type="InterPro" id="IPR016195">
    <property type="entry name" value="Pol/histidinol_Pase-like"/>
</dbReference>
<dbReference type="Proteomes" id="UP001175147">
    <property type="component" value="Unassembled WGS sequence"/>
</dbReference>
<protein>
    <submittedName>
        <fullName evidence="2">PHP domain-containing protein</fullName>
    </submittedName>
</protein>
<dbReference type="Gene3D" id="3.20.20.140">
    <property type="entry name" value="Metal-dependent hydrolases"/>
    <property type="match status" value="1"/>
</dbReference>
<feature type="domain" description="Polymerase/histidinol phosphatase N-terminal" evidence="1">
    <location>
        <begin position="3"/>
        <end position="70"/>
    </location>
</feature>
<dbReference type="PANTHER" id="PTHR42924">
    <property type="entry name" value="EXONUCLEASE"/>
    <property type="match status" value="1"/>
</dbReference>
<dbReference type="Pfam" id="PF02811">
    <property type="entry name" value="PHP"/>
    <property type="match status" value="1"/>
</dbReference>
<dbReference type="EMBL" id="JAUPBM010000087">
    <property type="protein sequence ID" value="MDO7020645.1"/>
    <property type="molecule type" value="Genomic_DNA"/>
</dbReference>
<proteinExistence type="predicted"/>
<name>A0ABT8Z0I2_9SPIR</name>
<dbReference type="PANTHER" id="PTHR42924:SF3">
    <property type="entry name" value="POLYMERASE_HISTIDINOL PHOSPHATASE N-TERMINAL DOMAIN-CONTAINING PROTEIN"/>
    <property type="match status" value="1"/>
</dbReference>
<evidence type="ECO:0000313" key="3">
    <source>
        <dbReference type="Proteomes" id="UP001175147"/>
    </source>
</evidence>
<gene>
    <name evidence="2" type="ORF">Q5M86_07650</name>
</gene>
<keyword evidence="3" id="KW-1185">Reference proteome</keyword>
<dbReference type="SUPFAM" id="SSF89550">
    <property type="entry name" value="PHP domain-like"/>
    <property type="match status" value="1"/>
</dbReference>
<dbReference type="CDD" id="cd07432">
    <property type="entry name" value="PHP_HisPPase"/>
    <property type="match status" value="1"/>
</dbReference>
<dbReference type="SMART" id="SM00481">
    <property type="entry name" value="POLIIIAc"/>
    <property type="match status" value="1"/>
</dbReference>